<sequence>MAQLESSGHPGASILQVLILTAARLGEARDARWNEIDLKAKLWTIPGDRMKGGKLIRCR</sequence>
<keyword evidence="4" id="KW-1185">Reference proteome</keyword>
<dbReference type="InterPro" id="IPR002104">
    <property type="entry name" value="Integrase_catalytic"/>
</dbReference>
<proteinExistence type="predicted"/>
<dbReference type="AlphaFoldDB" id="A0A6C0UAB7"/>
<dbReference type="SUPFAM" id="SSF56349">
    <property type="entry name" value="DNA breaking-rejoining enzymes"/>
    <property type="match status" value="1"/>
</dbReference>
<organism evidence="3 4">
    <name type="scientific">Kineobactrum salinum</name>
    <dbReference type="NCBI Taxonomy" id="2708301"/>
    <lineage>
        <taxon>Bacteria</taxon>
        <taxon>Pseudomonadati</taxon>
        <taxon>Pseudomonadota</taxon>
        <taxon>Gammaproteobacteria</taxon>
        <taxon>Cellvibrionales</taxon>
        <taxon>Halieaceae</taxon>
        <taxon>Kineobactrum</taxon>
    </lineage>
</organism>
<protein>
    <recommendedName>
        <fullName evidence="2">Tyr recombinase domain-containing protein</fullName>
    </recommendedName>
</protein>
<feature type="domain" description="Tyr recombinase" evidence="2">
    <location>
        <begin position="1"/>
        <end position="59"/>
    </location>
</feature>
<dbReference type="InterPro" id="IPR013762">
    <property type="entry name" value="Integrase-like_cat_sf"/>
</dbReference>
<dbReference type="EMBL" id="CP048711">
    <property type="protein sequence ID" value="QIB67735.1"/>
    <property type="molecule type" value="Genomic_DNA"/>
</dbReference>
<evidence type="ECO:0000256" key="1">
    <source>
        <dbReference type="ARBA" id="ARBA00023172"/>
    </source>
</evidence>
<dbReference type="Gene3D" id="1.10.443.10">
    <property type="entry name" value="Intergrase catalytic core"/>
    <property type="match status" value="1"/>
</dbReference>
<dbReference type="KEGG" id="kim:G3T16_16810"/>
<dbReference type="Proteomes" id="UP000477680">
    <property type="component" value="Chromosome"/>
</dbReference>
<dbReference type="GO" id="GO:0015074">
    <property type="term" value="P:DNA integration"/>
    <property type="evidence" value="ECO:0007669"/>
    <property type="project" value="InterPro"/>
</dbReference>
<evidence type="ECO:0000259" key="2">
    <source>
        <dbReference type="PROSITE" id="PS51898"/>
    </source>
</evidence>
<dbReference type="GO" id="GO:0003677">
    <property type="term" value="F:DNA binding"/>
    <property type="evidence" value="ECO:0007669"/>
    <property type="project" value="InterPro"/>
</dbReference>
<keyword evidence="1" id="KW-0233">DNA recombination</keyword>
<accession>A0A6C0UAB7</accession>
<evidence type="ECO:0000313" key="4">
    <source>
        <dbReference type="Proteomes" id="UP000477680"/>
    </source>
</evidence>
<dbReference type="PROSITE" id="PS51898">
    <property type="entry name" value="TYR_RECOMBINASE"/>
    <property type="match status" value="1"/>
</dbReference>
<dbReference type="GO" id="GO:0006310">
    <property type="term" value="P:DNA recombination"/>
    <property type="evidence" value="ECO:0007669"/>
    <property type="project" value="UniProtKB-KW"/>
</dbReference>
<dbReference type="InterPro" id="IPR011010">
    <property type="entry name" value="DNA_brk_join_enz"/>
</dbReference>
<evidence type="ECO:0000313" key="3">
    <source>
        <dbReference type="EMBL" id="QIB67735.1"/>
    </source>
</evidence>
<name>A0A6C0UAB7_9GAMM</name>
<gene>
    <name evidence="3" type="ORF">G3T16_16810</name>
</gene>
<reference evidence="3 4" key="1">
    <citation type="submission" date="2020-02" db="EMBL/GenBank/DDBJ databases">
        <title>Genome sequencing for Kineobactrum sp. M2.</title>
        <authorList>
            <person name="Park S.-J."/>
        </authorList>
    </citation>
    <scope>NUCLEOTIDE SEQUENCE [LARGE SCALE GENOMIC DNA]</scope>
    <source>
        <strain evidence="3 4">M2</strain>
    </source>
</reference>